<accession>A0AAV7IXJ3</accession>
<gene>
    <name evidence="1" type="ORF">KQX54_001946</name>
</gene>
<evidence type="ECO:0000313" key="2">
    <source>
        <dbReference type="Proteomes" id="UP000826195"/>
    </source>
</evidence>
<comment type="caution">
    <text evidence="1">The sequence shown here is derived from an EMBL/GenBank/DDBJ whole genome shotgun (WGS) entry which is preliminary data.</text>
</comment>
<organism evidence="1 2">
    <name type="scientific">Cotesia glomerata</name>
    <name type="common">Lepidopteran parasitic wasp</name>
    <name type="synonym">Apanteles glomeratus</name>
    <dbReference type="NCBI Taxonomy" id="32391"/>
    <lineage>
        <taxon>Eukaryota</taxon>
        <taxon>Metazoa</taxon>
        <taxon>Ecdysozoa</taxon>
        <taxon>Arthropoda</taxon>
        <taxon>Hexapoda</taxon>
        <taxon>Insecta</taxon>
        <taxon>Pterygota</taxon>
        <taxon>Neoptera</taxon>
        <taxon>Endopterygota</taxon>
        <taxon>Hymenoptera</taxon>
        <taxon>Apocrita</taxon>
        <taxon>Ichneumonoidea</taxon>
        <taxon>Braconidae</taxon>
        <taxon>Microgastrinae</taxon>
        <taxon>Cotesia</taxon>
    </lineage>
</organism>
<sequence length="227" mass="26033">MAKSGKICYLLAKYSPRLSGLVVESQKNPDLIDVNIDVDTTTVQESLTQNFAPNPTVSLIPKDIPKKHLINNLLVMAIKWRRNTSYTGAQDIIKLVNISSGTSNSNSSKYYWKKILDRYSQNVSSYYICEHCNNYLGPEKDCPTECGECHKKIDLKVNKGSYSHLLLTDQLWEIFETTDAYHLYSVNHKKLNKYAIEDIFDGKLYKKRQCLTVQIRPCTLFFVLSMS</sequence>
<keyword evidence="2" id="KW-1185">Reference proteome</keyword>
<protein>
    <submittedName>
        <fullName evidence="1">Uncharacterized protein</fullName>
    </submittedName>
</protein>
<evidence type="ECO:0000313" key="1">
    <source>
        <dbReference type="EMBL" id="KAH0559202.1"/>
    </source>
</evidence>
<dbReference type="AlphaFoldDB" id="A0AAV7IXJ3"/>
<proteinExistence type="predicted"/>
<name>A0AAV7IXJ3_COTGL</name>
<dbReference type="Proteomes" id="UP000826195">
    <property type="component" value="Unassembled WGS sequence"/>
</dbReference>
<reference evidence="1 2" key="1">
    <citation type="journal article" date="2021" name="J. Hered.">
        <title>A chromosome-level genome assembly of the parasitoid wasp, Cotesia glomerata (Hymenoptera: Braconidae).</title>
        <authorList>
            <person name="Pinto B.J."/>
            <person name="Weis J.J."/>
            <person name="Gamble T."/>
            <person name="Ode P.J."/>
            <person name="Paul R."/>
            <person name="Zaspel J.M."/>
        </authorList>
    </citation>
    <scope>NUCLEOTIDE SEQUENCE [LARGE SCALE GENOMIC DNA]</scope>
    <source>
        <strain evidence="1">CgM1</strain>
    </source>
</reference>
<dbReference type="EMBL" id="JAHXZJ010000375">
    <property type="protein sequence ID" value="KAH0559202.1"/>
    <property type="molecule type" value="Genomic_DNA"/>
</dbReference>